<dbReference type="PROSITE" id="PS50887">
    <property type="entry name" value="GGDEF"/>
    <property type="match status" value="1"/>
</dbReference>
<dbReference type="PIRSF" id="PIRSF026583">
    <property type="entry name" value="YybT"/>
    <property type="match status" value="1"/>
</dbReference>
<feature type="transmembrane region" description="Helical" evidence="1">
    <location>
        <begin position="42"/>
        <end position="65"/>
    </location>
</feature>
<organism evidence="4 6">
    <name type="scientific">Mycoplasma nasistruthionis</name>
    <dbReference type="NCBI Taxonomy" id="353852"/>
    <lineage>
        <taxon>Bacteria</taxon>
        <taxon>Bacillati</taxon>
        <taxon>Mycoplasmatota</taxon>
        <taxon>Mollicutes</taxon>
        <taxon>Mycoplasmataceae</taxon>
        <taxon>Mycoplasma</taxon>
    </lineage>
</organism>
<dbReference type="EMBL" id="CP041147">
    <property type="protein sequence ID" value="QDF65058.1"/>
    <property type="molecule type" value="Genomic_DNA"/>
</dbReference>
<reference evidence="3 5" key="2">
    <citation type="submission" date="2019-06" db="EMBL/GenBank/DDBJ databases">
        <title>Mycoplasma sp. 2F1A isolated from ostrich.</title>
        <authorList>
            <person name="Spergser J."/>
        </authorList>
    </citation>
    <scope>NUCLEOTIDE SEQUENCE [LARGE SCALE GENOMIC DNA]</scope>
    <source>
        <strain evidence="3 5">2F1A</strain>
    </source>
</reference>
<accession>A0A4Y6I822</accession>
<dbReference type="PANTHER" id="PTHR47618:SF2">
    <property type="entry name" value="CYCLIC-DI-AMP PHOSPHODIESTERASE GDPP"/>
    <property type="match status" value="1"/>
</dbReference>
<sequence length="661" mass="74662">MKIKFKTWLLVLTVVAFFAWFILTIIAISLVSTHPSIQNTAITLAMILILLFCLSFVIIAIYRFVKSRQFVKKSFNGFVENIMTNNNIGFVIYDTDQRIVWTSDFIKNKFHKDFVGKFIEDFFKGINPNLKDKIDLNKEVFEFNNGNNIFQIQCWPLSNTIIVKDISTEHLFKVESWEQRSVIGEVEIDNYQMYQSILSEEQLFEISKVVIDTITEYMEKYNFIYRQYTNGKFVIITTEKSLKQMMNDKFDLFVNINDRLEKGTVNKLSLSAGFAHGWSSLKEKLEQSKKALLQAQNRGGDQVAIFSDTQSPLYFGSNNEILSNNSRTKIKLVASELENKLNSDNIKKVIIYGHTTADLDALGSAFGIYEIAKNYNKEVYICCETKDSTTNKLVEKLIEQDKLDSGIFINAQTATKITDSNALVIFVDNADVNRTDNKNALINADRQNVFVFDHHRLARSLDVAPLSNVYIDTTASSASEIIAEVITFMEYKIKVSELTAQLLLNGIYLDTAQFTKSTTIRTFEAAGWLESKGANAAVSGDLLKLDDDTENQVKQILKNTTEIKKGYFLAYSDLEVPNDVISIAANEILRIKGRVASFVVAKLENTNDYKLSARGINTNVQIICEQVGGGGHFSSAAAVSNEKLDDFIDNIRHAIISSGDN</sequence>
<evidence type="ECO:0000313" key="4">
    <source>
        <dbReference type="EMBL" id="QDF65058.1"/>
    </source>
</evidence>
<dbReference type="Pfam" id="PF01368">
    <property type="entry name" value="DHH"/>
    <property type="match status" value="1"/>
</dbReference>
<dbReference type="RefSeq" id="WP_139592259.1">
    <property type="nucleotide sequence ID" value="NZ_CP040825.1"/>
</dbReference>
<protein>
    <recommendedName>
        <fullName evidence="2">GGDEF domain-containing protein</fullName>
    </recommendedName>
</protein>
<dbReference type="SUPFAM" id="SSF64182">
    <property type="entry name" value="DHH phosphoesterases"/>
    <property type="match status" value="1"/>
</dbReference>
<evidence type="ECO:0000259" key="2">
    <source>
        <dbReference type="PROSITE" id="PS50887"/>
    </source>
</evidence>
<name>A0A4Y6I822_9MOLU</name>
<keyword evidence="1" id="KW-0472">Membrane</keyword>
<dbReference type="KEGG" id="mnh:FG904_02015"/>
<dbReference type="InterPro" id="IPR001667">
    <property type="entry name" value="DDH_dom"/>
</dbReference>
<dbReference type="InterPro" id="IPR038763">
    <property type="entry name" value="DHH_sf"/>
</dbReference>
<dbReference type="InterPro" id="IPR051319">
    <property type="entry name" value="Oligoribo/pAp-PDE_c-di-AMP_PDE"/>
</dbReference>
<dbReference type="InterPro" id="IPR003156">
    <property type="entry name" value="DHHA1_dom"/>
</dbReference>
<accession>A0A5B7XVN9</accession>
<dbReference type="Gene3D" id="3.10.310.30">
    <property type="match status" value="1"/>
</dbReference>
<dbReference type="Pfam" id="PF02272">
    <property type="entry name" value="DHHA1"/>
    <property type="match status" value="1"/>
</dbReference>
<dbReference type="GO" id="GO:0003676">
    <property type="term" value="F:nucleic acid binding"/>
    <property type="evidence" value="ECO:0007669"/>
    <property type="project" value="InterPro"/>
</dbReference>
<dbReference type="Proteomes" id="UP000305457">
    <property type="component" value="Chromosome"/>
</dbReference>
<evidence type="ECO:0000313" key="6">
    <source>
        <dbReference type="Proteomes" id="UP000315201"/>
    </source>
</evidence>
<dbReference type="Gene3D" id="3.30.450.20">
    <property type="entry name" value="PAS domain"/>
    <property type="match status" value="1"/>
</dbReference>
<gene>
    <name evidence="3" type="ORF">FG904_02015</name>
    <name evidence="4" type="ORF">FIV53_02000</name>
</gene>
<reference evidence="4 6" key="1">
    <citation type="submission" date="2019-06" db="EMBL/GenBank/DDBJ databases">
        <title>Mycoplasma nasistruthionis sp. nov. str Ms03.</title>
        <authorList>
            <person name="Botes A."/>
        </authorList>
    </citation>
    <scope>NUCLEOTIDE SEQUENCE [LARGE SCALE GENOMIC DNA]</scope>
    <source>
        <strain evidence="4 6">Ms03</strain>
    </source>
</reference>
<keyword evidence="1" id="KW-1133">Transmembrane helix</keyword>
<feature type="domain" description="GGDEF" evidence="2">
    <location>
        <begin position="179"/>
        <end position="308"/>
    </location>
</feature>
<dbReference type="Gene3D" id="3.90.1640.10">
    <property type="entry name" value="inorganic pyrophosphatase (n-terminal core)"/>
    <property type="match status" value="1"/>
</dbReference>
<dbReference type="Pfam" id="PF24898">
    <property type="entry name" value="GGDEF_GdpP"/>
    <property type="match status" value="1"/>
</dbReference>
<dbReference type="EMBL" id="CP040825">
    <property type="protein sequence ID" value="QCZ36777.1"/>
    <property type="molecule type" value="Genomic_DNA"/>
</dbReference>
<dbReference type="PANTHER" id="PTHR47618">
    <property type="entry name" value="BIFUNCTIONAL OLIGORIBONUCLEASE AND PAP PHOSPHATASE NRNA"/>
    <property type="match status" value="1"/>
</dbReference>
<keyword evidence="6" id="KW-1185">Reference proteome</keyword>
<evidence type="ECO:0000256" key="1">
    <source>
        <dbReference type="SAM" id="Phobius"/>
    </source>
</evidence>
<dbReference type="OrthoDB" id="9759476at2"/>
<keyword evidence="1" id="KW-0812">Transmembrane</keyword>
<evidence type="ECO:0000313" key="3">
    <source>
        <dbReference type="EMBL" id="QCZ36777.1"/>
    </source>
</evidence>
<proteinExistence type="predicted"/>
<feature type="transmembrane region" description="Helical" evidence="1">
    <location>
        <begin position="7"/>
        <end position="30"/>
    </location>
</feature>
<evidence type="ECO:0000313" key="5">
    <source>
        <dbReference type="Proteomes" id="UP000305457"/>
    </source>
</evidence>
<dbReference type="InterPro" id="IPR014528">
    <property type="entry name" value="GdpP/PdeA"/>
</dbReference>
<dbReference type="Proteomes" id="UP000315201">
    <property type="component" value="Chromosome"/>
</dbReference>
<dbReference type="InterPro" id="IPR000160">
    <property type="entry name" value="GGDEF_dom"/>
</dbReference>
<dbReference type="AlphaFoldDB" id="A0A4Y6I822"/>